<reference evidence="2" key="1">
    <citation type="journal article" date="2022" name="bioRxiv">
        <title>Sequencing and chromosome-scale assembly of the giantPleurodeles waltlgenome.</title>
        <authorList>
            <person name="Brown T."/>
            <person name="Elewa A."/>
            <person name="Iarovenko S."/>
            <person name="Subramanian E."/>
            <person name="Araus A.J."/>
            <person name="Petzold A."/>
            <person name="Susuki M."/>
            <person name="Suzuki K.-i.T."/>
            <person name="Hayashi T."/>
            <person name="Toyoda A."/>
            <person name="Oliveira C."/>
            <person name="Osipova E."/>
            <person name="Leigh N.D."/>
            <person name="Simon A."/>
            <person name="Yun M.H."/>
        </authorList>
    </citation>
    <scope>NUCLEOTIDE SEQUENCE</scope>
    <source>
        <strain evidence="2">20211129_DDA</strain>
        <tissue evidence="2">Liver</tissue>
    </source>
</reference>
<organism evidence="2 3">
    <name type="scientific">Pleurodeles waltl</name>
    <name type="common">Iberian ribbed newt</name>
    <dbReference type="NCBI Taxonomy" id="8319"/>
    <lineage>
        <taxon>Eukaryota</taxon>
        <taxon>Metazoa</taxon>
        <taxon>Chordata</taxon>
        <taxon>Craniata</taxon>
        <taxon>Vertebrata</taxon>
        <taxon>Euteleostomi</taxon>
        <taxon>Amphibia</taxon>
        <taxon>Batrachia</taxon>
        <taxon>Caudata</taxon>
        <taxon>Salamandroidea</taxon>
        <taxon>Salamandridae</taxon>
        <taxon>Pleurodelinae</taxon>
        <taxon>Pleurodeles</taxon>
    </lineage>
</organism>
<accession>A0AAV7N946</accession>
<proteinExistence type="predicted"/>
<dbReference type="AlphaFoldDB" id="A0AAV7N946"/>
<dbReference type="Proteomes" id="UP001066276">
    <property type="component" value="Chromosome 8"/>
</dbReference>
<gene>
    <name evidence="2" type="ORF">NDU88_000019</name>
</gene>
<evidence type="ECO:0000256" key="1">
    <source>
        <dbReference type="SAM" id="Coils"/>
    </source>
</evidence>
<evidence type="ECO:0000313" key="3">
    <source>
        <dbReference type="Proteomes" id="UP001066276"/>
    </source>
</evidence>
<comment type="caution">
    <text evidence="2">The sequence shown here is derived from an EMBL/GenBank/DDBJ whole genome shotgun (WGS) entry which is preliminary data.</text>
</comment>
<dbReference type="Gene3D" id="3.90.20.10">
    <property type="match status" value="1"/>
</dbReference>
<feature type="coiled-coil region" evidence="1">
    <location>
        <begin position="28"/>
        <end position="83"/>
    </location>
</feature>
<dbReference type="EMBL" id="JANPWB010000012">
    <property type="protein sequence ID" value="KAJ1111744.1"/>
    <property type="molecule type" value="Genomic_DNA"/>
</dbReference>
<protein>
    <submittedName>
        <fullName evidence="2">Uncharacterized protein</fullName>
    </submittedName>
</protein>
<sequence>MRKKRVSAPAEVLEEAAVEMTSDLKQILKTMEQSLTKIDRKIDALTNRIDSMWDRLDGHPERLDQVERRVSEAEDEQKTLGAAQKEVDKLLLTLQAKAEVLEARSR</sequence>
<keyword evidence="3" id="KW-1185">Reference proteome</keyword>
<keyword evidence="1" id="KW-0175">Coiled coil</keyword>
<name>A0AAV7N946_PLEWA</name>
<evidence type="ECO:0000313" key="2">
    <source>
        <dbReference type="EMBL" id="KAJ1111744.1"/>
    </source>
</evidence>
<dbReference type="SUPFAM" id="SSF57997">
    <property type="entry name" value="Tropomyosin"/>
    <property type="match status" value="1"/>
</dbReference>